<gene>
    <name evidence="10" type="ORF">KI387_024999</name>
</gene>
<evidence type="ECO:0000256" key="6">
    <source>
        <dbReference type="ARBA" id="ARBA00023136"/>
    </source>
</evidence>
<feature type="repeat" description="ANK" evidence="7">
    <location>
        <begin position="88"/>
        <end position="109"/>
    </location>
</feature>
<feature type="transmembrane region" description="Helical" evidence="8">
    <location>
        <begin position="470"/>
        <end position="488"/>
    </location>
</feature>
<feature type="repeat" description="ANK" evidence="7">
    <location>
        <begin position="156"/>
        <end position="183"/>
    </location>
</feature>
<accession>A0AA38LD88</accession>
<keyword evidence="11" id="KW-1185">Reference proteome</keyword>
<reference evidence="10 11" key="1">
    <citation type="journal article" date="2021" name="Nat. Plants">
        <title>The Taxus genome provides insights into paclitaxel biosynthesis.</title>
        <authorList>
            <person name="Xiong X."/>
            <person name="Gou J."/>
            <person name="Liao Q."/>
            <person name="Li Y."/>
            <person name="Zhou Q."/>
            <person name="Bi G."/>
            <person name="Li C."/>
            <person name="Du R."/>
            <person name="Wang X."/>
            <person name="Sun T."/>
            <person name="Guo L."/>
            <person name="Liang H."/>
            <person name="Lu P."/>
            <person name="Wu Y."/>
            <person name="Zhang Z."/>
            <person name="Ro D.K."/>
            <person name="Shang Y."/>
            <person name="Huang S."/>
            <person name="Yan J."/>
        </authorList>
    </citation>
    <scope>NUCLEOTIDE SEQUENCE [LARGE SCALE GENOMIC DNA]</scope>
    <source>
        <strain evidence="10">Ta-2019</strain>
    </source>
</reference>
<dbReference type="SMART" id="SM00248">
    <property type="entry name" value="ANK"/>
    <property type="match status" value="7"/>
</dbReference>
<dbReference type="AlphaFoldDB" id="A0AA38LD88"/>
<protein>
    <recommendedName>
        <fullName evidence="9">PGG domain-containing protein</fullName>
    </recommendedName>
</protein>
<dbReference type="PROSITE" id="PS50088">
    <property type="entry name" value="ANK_REPEAT"/>
    <property type="match status" value="3"/>
</dbReference>
<evidence type="ECO:0000256" key="4">
    <source>
        <dbReference type="ARBA" id="ARBA00022989"/>
    </source>
</evidence>
<dbReference type="GO" id="GO:0005886">
    <property type="term" value="C:plasma membrane"/>
    <property type="evidence" value="ECO:0007669"/>
    <property type="project" value="TreeGrafter"/>
</dbReference>
<sequence length="583" mass="64916">MNQTADTMPVKGMNPRLYKAAESGNVEEFKELIKNKVEVLGEVTSEGNTALHLAAYNGHYEFVKELLQLNKEDSEAGRKQFVTAKNREGNTVLHEAAMKGEEEIVQDLLAESPELAPELNCSGETALFKAAEEGHRMVVKTLLPHTPAKFDTRKLDGKTPLHLAVINQHTDVIKELLQQRRDLLQQVDDCGRTPLHMAALIPVATPPTFTFPWDKSKYEKHIRQVGKMLLDEDESLCYRVDIYEQSPLHIAAKEGNAALVEEILNRPNDCVQMVDENGRNALHLAVENAPLIFERVKRSLGTIISNLASRRVINCCDKNGKTPLDIATDVENTNKDPQLFSSIERHLRECGAKKKMLDTKTTSSTEGKWNYEMISVVAALVGTVAFAAAFTLPGGFPEGDPTGGAPAPAPKDSDAPSPVLLKESVFKVFLIFDALAFYHSIASVALLIYAQSRNQVVDPILAWKSIGGMWAALLSLGITFGAAVHLVIAHKCLWLALLVWFLVITIPIYVQLLFYRGKGRLFLERKRFIWILPRDMLAMLALMFYQPITMLDSLFVHGIILPLFHWAGKKIPGNVIKPDDKKL</sequence>
<dbReference type="InterPro" id="IPR026961">
    <property type="entry name" value="PGG_dom"/>
</dbReference>
<feature type="repeat" description="ANK" evidence="7">
    <location>
        <begin position="46"/>
        <end position="68"/>
    </location>
</feature>
<keyword evidence="6 8" id="KW-0472">Membrane</keyword>
<feature type="transmembrane region" description="Helical" evidence="8">
    <location>
        <begin position="536"/>
        <end position="560"/>
    </location>
</feature>
<feature type="domain" description="PGG" evidence="9">
    <location>
        <begin position="372"/>
        <end position="486"/>
    </location>
</feature>
<dbReference type="EMBL" id="JAHRHJ020000005">
    <property type="protein sequence ID" value="KAH9316372.1"/>
    <property type="molecule type" value="Genomic_DNA"/>
</dbReference>
<evidence type="ECO:0000313" key="11">
    <source>
        <dbReference type="Proteomes" id="UP000824469"/>
    </source>
</evidence>
<dbReference type="Pfam" id="PF12796">
    <property type="entry name" value="Ank_2"/>
    <property type="match status" value="3"/>
</dbReference>
<evidence type="ECO:0000256" key="7">
    <source>
        <dbReference type="PROSITE-ProRule" id="PRU00023"/>
    </source>
</evidence>
<dbReference type="PANTHER" id="PTHR24186">
    <property type="entry name" value="PROTEIN PHOSPHATASE 1 REGULATORY SUBUNIT"/>
    <property type="match status" value="1"/>
</dbReference>
<evidence type="ECO:0000313" key="10">
    <source>
        <dbReference type="EMBL" id="KAH9316372.1"/>
    </source>
</evidence>
<feature type="transmembrane region" description="Helical" evidence="8">
    <location>
        <begin position="373"/>
        <end position="392"/>
    </location>
</feature>
<proteinExistence type="predicted"/>
<keyword evidence="4 8" id="KW-1133">Transmembrane helix</keyword>
<dbReference type="OMA" id="HEHCLER"/>
<dbReference type="Pfam" id="PF00023">
    <property type="entry name" value="Ank"/>
    <property type="match status" value="1"/>
</dbReference>
<feature type="transmembrane region" description="Helical" evidence="8">
    <location>
        <begin position="494"/>
        <end position="515"/>
    </location>
</feature>
<keyword evidence="3" id="KW-0677">Repeat</keyword>
<dbReference type="PROSITE" id="PS50297">
    <property type="entry name" value="ANK_REP_REGION"/>
    <property type="match status" value="3"/>
</dbReference>
<dbReference type="SUPFAM" id="SSF48403">
    <property type="entry name" value="Ankyrin repeat"/>
    <property type="match status" value="1"/>
</dbReference>
<dbReference type="Proteomes" id="UP000824469">
    <property type="component" value="Unassembled WGS sequence"/>
</dbReference>
<dbReference type="Pfam" id="PF13962">
    <property type="entry name" value="PGG"/>
    <property type="match status" value="1"/>
</dbReference>
<comment type="caution">
    <text evidence="10">The sequence shown here is derived from an EMBL/GenBank/DDBJ whole genome shotgun (WGS) entry which is preliminary data.</text>
</comment>
<evidence type="ECO:0000256" key="3">
    <source>
        <dbReference type="ARBA" id="ARBA00022737"/>
    </source>
</evidence>
<evidence type="ECO:0000256" key="8">
    <source>
        <dbReference type="SAM" id="Phobius"/>
    </source>
</evidence>
<keyword evidence="2 8" id="KW-0812">Transmembrane</keyword>
<dbReference type="Gene3D" id="1.25.40.20">
    <property type="entry name" value="Ankyrin repeat-containing domain"/>
    <property type="match status" value="4"/>
</dbReference>
<dbReference type="PANTHER" id="PTHR24186:SF46">
    <property type="entry name" value="PROTEIN ACCELERATED CELL DEATH 6-LIKE"/>
    <property type="match status" value="1"/>
</dbReference>
<name>A0AA38LD88_TAXCH</name>
<comment type="subcellular location">
    <subcellularLocation>
        <location evidence="1">Membrane</location>
        <topology evidence="1">Multi-pass membrane protein</topology>
    </subcellularLocation>
</comment>
<dbReference type="InterPro" id="IPR036770">
    <property type="entry name" value="Ankyrin_rpt-contain_sf"/>
</dbReference>
<dbReference type="InterPro" id="IPR002110">
    <property type="entry name" value="Ankyrin_rpt"/>
</dbReference>
<evidence type="ECO:0000256" key="1">
    <source>
        <dbReference type="ARBA" id="ARBA00004141"/>
    </source>
</evidence>
<organism evidence="10 11">
    <name type="scientific">Taxus chinensis</name>
    <name type="common">Chinese yew</name>
    <name type="synonym">Taxus wallichiana var. chinensis</name>
    <dbReference type="NCBI Taxonomy" id="29808"/>
    <lineage>
        <taxon>Eukaryota</taxon>
        <taxon>Viridiplantae</taxon>
        <taxon>Streptophyta</taxon>
        <taxon>Embryophyta</taxon>
        <taxon>Tracheophyta</taxon>
        <taxon>Spermatophyta</taxon>
        <taxon>Pinopsida</taxon>
        <taxon>Pinidae</taxon>
        <taxon>Conifers II</taxon>
        <taxon>Cupressales</taxon>
        <taxon>Taxaceae</taxon>
        <taxon>Taxus</taxon>
    </lineage>
</organism>
<evidence type="ECO:0000259" key="9">
    <source>
        <dbReference type="Pfam" id="PF13962"/>
    </source>
</evidence>
<evidence type="ECO:0000256" key="5">
    <source>
        <dbReference type="ARBA" id="ARBA00023043"/>
    </source>
</evidence>
<evidence type="ECO:0000256" key="2">
    <source>
        <dbReference type="ARBA" id="ARBA00022692"/>
    </source>
</evidence>
<keyword evidence="5 7" id="KW-0040">ANK repeat</keyword>
<feature type="transmembrane region" description="Helical" evidence="8">
    <location>
        <begin position="428"/>
        <end position="449"/>
    </location>
</feature>